<dbReference type="EMBL" id="CP019343">
    <property type="protein sequence ID" value="ARN73303.1"/>
    <property type="molecule type" value="Genomic_DNA"/>
</dbReference>
<dbReference type="RefSeq" id="WP_085757412.1">
    <property type="nucleotide sequence ID" value="NZ_CP019343.1"/>
</dbReference>
<name>A0A1X9NH27_9GAMM</name>
<dbReference type="Proteomes" id="UP000193450">
    <property type="component" value="Chromosome"/>
</dbReference>
<accession>A0A1X9NH27</accession>
<dbReference type="KEGG" id="osg:BST96_03785"/>
<evidence type="ECO:0000256" key="1">
    <source>
        <dbReference type="SAM" id="Coils"/>
    </source>
</evidence>
<protein>
    <submittedName>
        <fullName evidence="2">Uncharacterized protein</fullName>
    </submittedName>
</protein>
<keyword evidence="1" id="KW-0175">Coiled coil</keyword>
<reference evidence="2 3" key="1">
    <citation type="submission" date="2016-11" db="EMBL/GenBank/DDBJ databases">
        <title>Trade-off between light-utilization and light-protection in marine flavobacteria.</title>
        <authorList>
            <person name="Kumagai Y."/>
        </authorList>
    </citation>
    <scope>NUCLEOTIDE SEQUENCE [LARGE SCALE GENOMIC DNA]</scope>
    <source>
        <strain evidence="2 3">NBRC 107125</strain>
    </source>
</reference>
<evidence type="ECO:0000313" key="3">
    <source>
        <dbReference type="Proteomes" id="UP000193450"/>
    </source>
</evidence>
<proteinExistence type="predicted"/>
<sequence length="133" mass="14890">MKFFALFLLFFSVSSFPSSNDKEEIRKLKITVEQLSSQLAEKTAENKRLSAAMKEMLSAQREGKKPVSGCDVAQYKKGLAFATGAGAKARASVSFLKNHGQSCTQSQLLEIQKEVRRLLYPADSSDLLRYYQQ</sequence>
<evidence type="ECO:0000313" key="2">
    <source>
        <dbReference type="EMBL" id="ARN73303.1"/>
    </source>
</evidence>
<keyword evidence="3" id="KW-1185">Reference proteome</keyword>
<feature type="coiled-coil region" evidence="1">
    <location>
        <begin position="18"/>
        <end position="59"/>
    </location>
</feature>
<dbReference type="AlphaFoldDB" id="A0A1X9NH27"/>
<organism evidence="2 3">
    <name type="scientific">Oceanicoccus sagamiensis</name>
    <dbReference type="NCBI Taxonomy" id="716816"/>
    <lineage>
        <taxon>Bacteria</taxon>
        <taxon>Pseudomonadati</taxon>
        <taxon>Pseudomonadota</taxon>
        <taxon>Gammaproteobacteria</taxon>
        <taxon>Cellvibrionales</taxon>
        <taxon>Spongiibacteraceae</taxon>
        <taxon>Oceanicoccus</taxon>
    </lineage>
</organism>
<gene>
    <name evidence="2" type="ORF">BST96_03785</name>
</gene>